<evidence type="ECO:0000313" key="1">
    <source>
        <dbReference type="EMBL" id="KAK9695127.1"/>
    </source>
</evidence>
<proteinExistence type="predicted"/>
<reference evidence="1 2" key="1">
    <citation type="journal article" date="2024" name="BMC Genomics">
        <title>De novo assembly and annotation of Popillia japonica's genome with initial clues to its potential as an invasive pest.</title>
        <authorList>
            <person name="Cucini C."/>
            <person name="Boschi S."/>
            <person name="Funari R."/>
            <person name="Cardaioli E."/>
            <person name="Iannotti N."/>
            <person name="Marturano G."/>
            <person name="Paoli F."/>
            <person name="Bruttini M."/>
            <person name="Carapelli A."/>
            <person name="Frati F."/>
            <person name="Nardi F."/>
        </authorList>
    </citation>
    <scope>NUCLEOTIDE SEQUENCE [LARGE SCALE GENOMIC DNA]</scope>
    <source>
        <strain evidence="1">DMR45628</strain>
    </source>
</reference>
<comment type="caution">
    <text evidence="1">The sequence shown here is derived from an EMBL/GenBank/DDBJ whole genome shotgun (WGS) entry which is preliminary data.</text>
</comment>
<organism evidence="1 2">
    <name type="scientific">Popillia japonica</name>
    <name type="common">Japanese beetle</name>
    <dbReference type="NCBI Taxonomy" id="7064"/>
    <lineage>
        <taxon>Eukaryota</taxon>
        <taxon>Metazoa</taxon>
        <taxon>Ecdysozoa</taxon>
        <taxon>Arthropoda</taxon>
        <taxon>Hexapoda</taxon>
        <taxon>Insecta</taxon>
        <taxon>Pterygota</taxon>
        <taxon>Neoptera</taxon>
        <taxon>Endopterygota</taxon>
        <taxon>Coleoptera</taxon>
        <taxon>Polyphaga</taxon>
        <taxon>Scarabaeiformia</taxon>
        <taxon>Scarabaeidae</taxon>
        <taxon>Rutelinae</taxon>
        <taxon>Popillia</taxon>
    </lineage>
</organism>
<gene>
    <name evidence="1" type="ORF">QE152_g33063</name>
</gene>
<accession>A0AAW1IYN2</accession>
<dbReference type="EMBL" id="JASPKY010000491">
    <property type="protein sequence ID" value="KAK9695127.1"/>
    <property type="molecule type" value="Genomic_DNA"/>
</dbReference>
<protein>
    <submittedName>
        <fullName evidence="1">Uncharacterized protein</fullName>
    </submittedName>
</protein>
<keyword evidence="2" id="KW-1185">Reference proteome</keyword>
<dbReference type="AlphaFoldDB" id="A0AAW1IYN2"/>
<evidence type="ECO:0000313" key="2">
    <source>
        <dbReference type="Proteomes" id="UP001458880"/>
    </source>
</evidence>
<sequence length="118" mass="13557">MLFHTVQKRIDDFDLQILNDVGLADFSFWAMRIVHSIPPADVYILESKQSTGPNRNQSKATPYTHQLELTSMLIALLNTYHECDLSNKATPENPYPNKVYYLRNRLPASCMVMIPKSI</sequence>
<dbReference type="Proteomes" id="UP001458880">
    <property type="component" value="Unassembled WGS sequence"/>
</dbReference>
<name>A0AAW1IYN2_POPJA</name>